<gene>
    <name evidence="2" type="ORF">GCM10010249_06990</name>
</gene>
<accession>A0A918EJP7</accession>
<dbReference type="AlphaFoldDB" id="A0A918EJP7"/>
<sequence length="96" mass="9815">MRVASSAGSAHERLTEVVAAALEVAAEAGETGVYTDETARVLTAVVGKIGARISVEAEVHGFAGGWQEAVAHLGRTHPDPGDAQVLPMRPDGDDGP</sequence>
<organism evidence="2 3">
    <name type="scientific">Streptomyces roseolilacinus</name>
    <dbReference type="NCBI Taxonomy" id="66904"/>
    <lineage>
        <taxon>Bacteria</taxon>
        <taxon>Bacillati</taxon>
        <taxon>Actinomycetota</taxon>
        <taxon>Actinomycetes</taxon>
        <taxon>Kitasatosporales</taxon>
        <taxon>Streptomycetaceae</taxon>
        <taxon>Streptomyces</taxon>
    </lineage>
</organism>
<keyword evidence="3" id="KW-1185">Reference proteome</keyword>
<dbReference type="Proteomes" id="UP000654123">
    <property type="component" value="Unassembled WGS sequence"/>
</dbReference>
<reference evidence="2" key="1">
    <citation type="journal article" date="2014" name="Int. J. Syst. Evol. Microbiol.">
        <title>Complete genome sequence of Corynebacterium casei LMG S-19264T (=DSM 44701T), isolated from a smear-ripened cheese.</title>
        <authorList>
            <consortium name="US DOE Joint Genome Institute (JGI-PGF)"/>
            <person name="Walter F."/>
            <person name="Albersmeier A."/>
            <person name="Kalinowski J."/>
            <person name="Ruckert C."/>
        </authorList>
    </citation>
    <scope>NUCLEOTIDE SEQUENCE</scope>
    <source>
        <strain evidence="2">JCM 4335</strain>
    </source>
</reference>
<evidence type="ECO:0000256" key="1">
    <source>
        <dbReference type="SAM" id="MobiDB-lite"/>
    </source>
</evidence>
<name>A0A918EJP7_9ACTN</name>
<reference evidence="2" key="2">
    <citation type="submission" date="2020-09" db="EMBL/GenBank/DDBJ databases">
        <authorList>
            <person name="Sun Q."/>
            <person name="Ohkuma M."/>
        </authorList>
    </citation>
    <scope>NUCLEOTIDE SEQUENCE</scope>
    <source>
        <strain evidence="2">JCM 4335</strain>
    </source>
</reference>
<proteinExistence type="predicted"/>
<comment type="caution">
    <text evidence="2">The sequence shown here is derived from an EMBL/GenBank/DDBJ whole genome shotgun (WGS) entry which is preliminary data.</text>
</comment>
<evidence type="ECO:0000313" key="3">
    <source>
        <dbReference type="Proteomes" id="UP000654123"/>
    </source>
</evidence>
<evidence type="ECO:0000313" key="2">
    <source>
        <dbReference type="EMBL" id="GGP91563.1"/>
    </source>
</evidence>
<protein>
    <submittedName>
        <fullName evidence="2">Uncharacterized protein</fullName>
    </submittedName>
</protein>
<feature type="region of interest" description="Disordered" evidence="1">
    <location>
        <begin position="74"/>
        <end position="96"/>
    </location>
</feature>
<dbReference type="EMBL" id="BMSV01000001">
    <property type="protein sequence ID" value="GGP91563.1"/>
    <property type="molecule type" value="Genomic_DNA"/>
</dbReference>